<dbReference type="EMBL" id="JACSDY010000005">
    <property type="protein sequence ID" value="KAF7426909.1"/>
    <property type="molecule type" value="Genomic_DNA"/>
</dbReference>
<accession>A0A834P328</accession>
<dbReference type="AlphaFoldDB" id="A0A834P328"/>
<comment type="caution">
    <text evidence="1">The sequence shown here is derived from an EMBL/GenBank/DDBJ whole genome shotgun (WGS) entry which is preliminary data.</text>
</comment>
<reference evidence="1" key="1">
    <citation type="journal article" date="2020" name="G3 (Bethesda)">
        <title>High-Quality Assemblies for Three Invasive Social Wasps from the &lt;i&gt;Vespula&lt;/i&gt; Genus.</title>
        <authorList>
            <person name="Harrop T.W.R."/>
            <person name="Guhlin J."/>
            <person name="McLaughlin G.M."/>
            <person name="Permina E."/>
            <person name="Stockwell P."/>
            <person name="Gilligan J."/>
            <person name="Le Lec M.F."/>
            <person name="Gruber M.A.M."/>
            <person name="Quinn O."/>
            <person name="Lovegrove M."/>
            <person name="Duncan E.J."/>
            <person name="Remnant E.J."/>
            <person name="Van Eeckhoven J."/>
            <person name="Graham B."/>
            <person name="Knapp R.A."/>
            <person name="Langford K.W."/>
            <person name="Kronenberg Z."/>
            <person name="Press M.O."/>
            <person name="Eacker S.M."/>
            <person name="Wilson-Rankin E.E."/>
            <person name="Purcell J."/>
            <person name="Lester P.J."/>
            <person name="Dearden P.K."/>
        </authorList>
    </citation>
    <scope>NUCLEOTIDE SEQUENCE</scope>
    <source>
        <strain evidence="1">Volc-1</strain>
    </source>
</reference>
<protein>
    <submittedName>
        <fullName evidence="1">Uncharacterized protein</fullName>
    </submittedName>
</protein>
<evidence type="ECO:0000313" key="1">
    <source>
        <dbReference type="EMBL" id="KAF7426909.1"/>
    </source>
</evidence>
<dbReference type="PROSITE" id="PS51257">
    <property type="entry name" value="PROKAR_LIPOPROTEIN"/>
    <property type="match status" value="1"/>
</dbReference>
<keyword evidence="2" id="KW-1185">Reference proteome</keyword>
<organism evidence="1 2">
    <name type="scientific">Vespula pensylvanica</name>
    <name type="common">Western yellow jacket</name>
    <name type="synonym">Wasp</name>
    <dbReference type="NCBI Taxonomy" id="30213"/>
    <lineage>
        <taxon>Eukaryota</taxon>
        <taxon>Metazoa</taxon>
        <taxon>Ecdysozoa</taxon>
        <taxon>Arthropoda</taxon>
        <taxon>Hexapoda</taxon>
        <taxon>Insecta</taxon>
        <taxon>Pterygota</taxon>
        <taxon>Neoptera</taxon>
        <taxon>Endopterygota</taxon>
        <taxon>Hymenoptera</taxon>
        <taxon>Apocrita</taxon>
        <taxon>Aculeata</taxon>
        <taxon>Vespoidea</taxon>
        <taxon>Vespidae</taxon>
        <taxon>Vespinae</taxon>
        <taxon>Vespula</taxon>
    </lineage>
</organism>
<sequence length="203" mass="23484">MEITRRSKEKWITKDTEIVTKVFVSVFFLAVSCSYASPINRASVFQPVIAVPIFLEKKTNVEVLPSEKGKEEAVAPSVLLVVGYLNDEENVFSKDNTDLNQNRIEKRNAVAEENANGDLETAAGTNILRPLFVYRQQLAYRQRLREAKHIKWLTKERRRQGLIEMRSTKRPRASIYPNLLENIEEFRMIGNDTKSIFQIHLMK</sequence>
<dbReference type="Proteomes" id="UP000600918">
    <property type="component" value="Unassembled WGS sequence"/>
</dbReference>
<name>A0A834P328_VESPE</name>
<proteinExistence type="predicted"/>
<gene>
    <name evidence="1" type="ORF">H0235_006603</name>
</gene>
<evidence type="ECO:0000313" key="2">
    <source>
        <dbReference type="Proteomes" id="UP000600918"/>
    </source>
</evidence>